<dbReference type="Proteomes" id="UP001250390">
    <property type="component" value="Segment"/>
</dbReference>
<accession>A0A9E8Z0K5</accession>
<keyword evidence="2" id="KW-1185">Reference proteome</keyword>
<protein>
    <submittedName>
        <fullName evidence="1">Uncharacterized protein</fullName>
    </submittedName>
</protein>
<proteinExistence type="predicted"/>
<evidence type="ECO:0000313" key="2">
    <source>
        <dbReference type="Proteomes" id="UP001250390"/>
    </source>
</evidence>
<organism evidence="1 2">
    <name type="scientific">Fatsia badnavirus 1</name>
    <dbReference type="NCBI Taxonomy" id="2999080"/>
    <lineage>
        <taxon>Viruses</taxon>
        <taxon>Riboviria</taxon>
        <taxon>Pararnavirae</taxon>
        <taxon>Artverviricota</taxon>
        <taxon>Revtraviricetes</taxon>
        <taxon>Ortervirales</taxon>
        <taxon>Caulimoviridae</taxon>
        <taxon>Badnavirus</taxon>
        <taxon>Badnavirus fatsiae</taxon>
    </lineage>
</organism>
<evidence type="ECO:0000313" key="1">
    <source>
        <dbReference type="EMBL" id="WAK97199.1"/>
    </source>
</evidence>
<reference evidence="1" key="1">
    <citation type="submission" date="2022-02" db="EMBL/GenBank/DDBJ databases">
        <authorList>
            <person name="Zhao M."/>
            <person name="Wen G."/>
            <person name="Chen Z."/>
            <person name="Wang Z."/>
            <person name="Li S."/>
            <person name="Gao L."/>
        </authorList>
    </citation>
    <scope>NUCLEOTIDE SEQUENCE</scope>
    <source>
        <strain evidence="1">XD</strain>
    </source>
</reference>
<name>A0A9E8Z0K5_9VIRU</name>
<dbReference type="EMBL" id="OM540428">
    <property type="protein sequence ID" value="WAK97199.1"/>
    <property type="molecule type" value="Genomic_DNA"/>
</dbReference>
<sequence>MAGDTSSYGSNSIGGYAHSDDGDSDISRLCNQFYRAVDAFQAAARQPMPWTESEERRRQLYELQQQIYKLILSSLDTLKEFAEVHRDIMSHYATRDNYWGDWLPYVKRNAELIKDAVERLKTLVDQVKDIQF</sequence>